<dbReference type="Proteomes" id="UP000313231">
    <property type="component" value="Unassembled WGS sequence"/>
</dbReference>
<dbReference type="InterPro" id="IPR024997">
    <property type="entry name" value="DUF3892"/>
</dbReference>
<reference evidence="1 2" key="1">
    <citation type="journal article" date="2016" name="Int. J. Syst. Evol. Microbiol.">
        <title>Nocardioides albidus sp. nov., an actinobacterium isolated from garden soil.</title>
        <authorList>
            <person name="Singh H."/>
            <person name="Du J."/>
            <person name="Trinh H."/>
            <person name="Won K."/>
            <person name="Yang J.E."/>
            <person name="Yin C."/>
            <person name="Kook M."/>
            <person name="Yi T.H."/>
        </authorList>
    </citation>
    <scope>NUCLEOTIDE SEQUENCE [LARGE SCALE GENOMIC DNA]</scope>
    <source>
        <strain evidence="1 2">CCTCC AB 2015297</strain>
    </source>
</reference>
<dbReference type="EMBL" id="VDMP01000023">
    <property type="protein sequence ID" value="TNM40473.1"/>
    <property type="molecule type" value="Genomic_DNA"/>
</dbReference>
<comment type="caution">
    <text evidence="1">The sequence shown here is derived from an EMBL/GenBank/DDBJ whole genome shotgun (WGS) entry which is preliminary data.</text>
</comment>
<organism evidence="1 2">
    <name type="scientific">Nocardioides albidus</name>
    <dbReference type="NCBI Taxonomy" id="1517589"/>
    <lineage>
        <taxon>Bacteria</taxon>
        <taxon>Bacillati</taxon>
        <taxon>Actinomycetota</taxon>
        <taxon>Actinomycetes</taxon>
        <taxon>Propionibacteriales</taxon>
        <taxon>Nocardioidaceae</taxon>
        <taxon>Nocardioides</taxon>
    </lineage>
</organism>
<evidence type="ECO:0000313" key="1">
    <source>
        <dbReference type="EMBL" id="TNM40473.1"/>
    </source>
</evidence>
<evidence type="ECO:0000313" key="2">
    <source>
        <dbReference type="Proteomes" id="UP000313231"/>
    </source>
</evidence>
<dbReference type="OrthoDB" id="826539at2"/>
<accession>A0A5C4VX71</accession>
<dbReference type="RefSeq" id="WP_139622819.1">
    <property type="nucleotide sequence ID" value="NZ_VDMP01000023.1"/>
</dbReference>
<sequence length="88" mass="9703">MTTYITHVRLSPPSSNDHQHITDVRWSQPGQTGNCSRAAMVEFIDKGNTVFVGGNPDAQVGVVKGTPPYLRTYADGNWTNNLLSLPRF</sequence>
<dbReference type="AlphaFoldDB" id="A0A5C4VX71"/>
<keyword evidence="2" id="KW-1185">Reference proteome</keyword>
<name>A0A5C4VX71_9ACTN</name>
<protein>
    <submittedName>
        <fullName evidence="1">DUF3892 domain-containing protein</fullName>
    </submittedName>
</protein>
<gene>
    <name evidence="1" type="ORF">FHP29_10515</name>
</gene>
<dbReference type="Pfam" id="PF13031">
    <property type="entry name" value="DUF3892"/>
    <property type="match status" value="1"/>
</dbReference>
<proteinExistence type="predicted"/>